<evidence type="ECO:0000256" key="1">
    <source>
        <dbReference type="SAM" id="MobiDB-lite"/>
    </source>
</evidence>
<feature type="region of interest" description="Disordered" evidence="1">
    <location>
        <begin position="172"/>
        <end position="242"/>
    </location>
</feature>
<dbReference type="OrthoDB" id="5405791at2759"/>
<name>A0A420IYT6_9PEZI</name>
<accession>A0A420IYT6</accession>
<sequence length="414" mass="46006">MQEHIRRAHPENYIPKLPATEESFRLMISTLSSDRVHQQSKSNLSPHSLFTPFNSNDSLDDKFVDHGGDRKSYYGEDSSTPNTPVNKNLQAFEERQSITSIPAAYAAAALAQMHNNRLEPESEIEGEWSSDTEAHKTSTRYLIEFSASKIKSNGTKSDPFSPLSRRSELLPSIISTPQLQRSSTLPPIQRIPSLNRPRKESISKRAREPQHKRNRSRGENTNLWRVSFDRKAQSAEPSSGLSVEWGKRWEDLIDAATSATKDSEENTLPKSPSTGESQPMELEELRVPSLSSVSGISTSQTYHQKYQASPLQQTSTPPSNLANGSEAIPPIKRESGEDRHPDPSVSFSSQPIQIYCASCHGLSSLNQSYVCTECICGICEACVDSLIIDDGARRKCPNCATIGGRYKKINLKTK</sequence>
<evidence type="ECO:0000259" key="2">
    <source>
        <dbReference type="Pfam" id="PF25080"/>
    </source>
</evidence>
<dbReference type="InterPro" id="IPR056929">
    <property type="entry name" value="Znf_RING-like"/>
</dbReference>
<dbReference type="EMBL" id="MCBR01004417">
    <property type="protein sequence ID" value="RKF79716.1"/>
    <property type="molecule type" value="Genomic_DNA"/>
</dbReference>
<gene>
    <name evidence="3" type="ORF">GcC1_044009</name>
</gene>
<feature type="domain" description="RING zinc finger-like" evidence="2">
    <location>
        <begin position="354"/>
        <end position="399"/>
    </location>
</feature>
<feature type="compositionally biased region" description="Polar residues" evidence="1">
    <location>
        <begin position="266"/>
        <end position="277"/>
    </location>
</feature>
<feature type="compositionally biased region" description="Basic and acidic residues" evidence="1">
    <location>
        <begin position="197"/>
        <end position="211"/>
    </location>
</feature>
<evidence type="ECO:0000313" key="4">
    <source>
        <dbReference type="Proteomes" id="UP000285405"/>
    </source>
</evidence>
<organism evidence="3 4">
    <name type="scientific">Golovinomyces cichoracearum</name>
    <dbReference type="NCBI Taxonomy" id="62708"/>
    <lineage>
        <taxon>Eukaryota</taxon>
        <taxon>Fungi</taxon>
        <taxon>Dikarya</taxon>
        <taxon>Ascomycota</taxon>
        <taxon>Pezizomycotina</taxon>
        <taxon>Leotiomycetes</taxon>
        <taxon>Erysiphales</taxon>
        <taxon>Erysiphaceae</taxon>
        <taxon>Golovinomyces</taxon>
    </lineage>
</organism>
<feature type="compositionally biased region" description="Polar residues" evidence="1">
    <location>
        <begin position="176"/>
        <end position="186"/>
    </location>
</feature>
<dbReference type="Proteomes" id="UP000285405">
    <property type="component" value="Unassembled WGS sequence"/>
</dbReference>
<feature type="region of interest" description="Disordered" evidence="1">
    <location>
        <begin position="67"/>
        <end position="86"/>
    </location>
</feature>
<dbReference type="AlphaFoldDB" id="A0A420IYT6"/>
<feature type="region of interest" description="Disordered" evidence="1">
    <location>
        <begin position="257"/>
        <end position="344"/>
    </location>
</feature>
<protein>
    <submittedName>
        <fullName evidence="3">Putative RfeD protein</fullName>
    </submittedName>
</protein>
<evidence type="ECO:0000313" key="3">
    <source>
        <dbReference type="EMBL" id="RKF79716.1"/>
    </source>
</evidence>
<reference evidence="3 4" key="1">
    <citation type="journal article" date="2018" name="BMC Genomics">
        <title>Comparative genome analyses reveal sequence features reflecting distinct modes of host-adaptation between dicot and monocot powdery mildew.</title>
        <authorList>
            <person name="Wu Y."/>
            <person name="Ma X."/>
            <person name="Pan Z."/>
            <person name="Kale S.D."/>
            <person name="Song Y."/>
            <person name="King H."/>
            <person name="Zhang Q."/>
            <person name="Presley C."/>
            <person name="Deng X."/>
            <person name="Wei C.I."/>
            <person name="Xiao S."/>
        </authorList>
    </citation>
    <scope>NUCLEOTIDE SEQUENCE [LARGE SCALE GENOMIC DNA]</scope>
    <source>
        <strain evidence="3">UCSC1</strain>
    </source>
</reference>
<feature type="compositionally biased region" description="Polar residues" evidence="1">
    <location>
        <begin position="77"/>
        <end position="86"/>
    </location>
</feature>
<comment type="caution">
    <text evidence="3">The sequence shown here is derived from an EMBL/GenBank/DDBJ whole genome shotgun (WGS) entry which is preliminary data.</text>
</comment>
<feature type="compositionally biased region" description="Polar residues" evidence="1">
    <location>
        <begin position="289"/>
        <end position="323"/>
    </location>
</feature>
<proteinExistence type="predicted"/>
<dbReference type="Pfam" id="PF25080">
    <property type="entry name" value="zf_RING-like"/>
    <property type="match status" value="1"/>
</dbReference>
<feature type="compositionally biased region" description="Basic and acidic residues" evidence="1">
    <location>
        <begin position="331"/>
        <end position="342"/>
    </location>
</feature>